<feature type="domain" description="Orn/DAP/Arg decarboxylase 2 C-terminal" evidence="3">
    <location>
        <begin position="99"/>
        <end position="185"/>
    </location>
</feature>
<dbReference type="SUPFAM" id="SSF51419">
    <property type="entry name" value="PLP-binding barrel"/>
    <property type="match status" value="1"/>
</dbReference>
<comment type="caution">
    <text evidence="4">The sequence shown here is derived from an EMBL/GenBank/DDBJ whole genome shotgun (WGS) entry which is preliminary data.</text>
</comment>
<comment type="cofactor">
    <cofactor evidence="1">
        <name>pyridoxal 5'-phosphate</name>
        <dbReference type="ChEBI" id="CHEBI:597326"/>
    </cofactor>
</comment>
<dbReference type="PANTHER" id="PTHR43727:SF1">
    <property type="entry name" value="CARBOXYNORSPERMIDINE_CARBOXYSPERMIDINE DECARBOXYLASE"/>
    <property type="match status" value="1"/>
</dbReference>
<dbReference type="EMBL" id="BARS01037219">
    <property type="protein sequence ID" value="GAG23844.1"/>
    <property type="molecule type" value="Genomic_DNA"/>
</dbReference>
<gene>
    <name evidence="4" type="ORF">S01H1_57097</name>
</gene>
<name>X0VZD8_9ZZZZ</name>
<dbReference type="PANTHER" id="PTHR43727">
    <property type="entry name" value="DIAMINOPIMELATE DECARBOXYLASE"/>
    <property type="match status" value="1"/>
</dbReference>
<dbReference type="AlphaFoldDB" id="X0VZD8"/>
<protein>
    <recommendedName>
        <fullName evidence="3">Orn/DAP/Arg decarboxylase 2 C-terminal domain-containing protein</fullName>
    </recommendedName>
</protein>
<dbReference type="InterPro" id="IPR009006">
    <property type="entry name" value="Ala_racemase/Decarboxylase_C"/>
</dbReference>
<dbReference type="SUPFAM" id="SSF50621">
    <property type="entry name" value="Alanine racemase C-terminal domain-like"/>
    <property type="match status" value="1"/>
</dbReference>
<organism evidence="4">
    <name type="scientific">marine sediment metagenome</name>
    <dbReference type="NCBI Taxonomy" id="412755"/>
    <lineage>
        <taxon>unclassified sequences</taxon>
        <taxon>metagenomes</taxon>
        <taxon>ecological metagenomes</taxon>
    </lineage>
</organism>
<dbReference type="GO" id="GO:0009089">
    <property type="term" value="P:lysine biosynthetic process via diaminopimelate"/>
    <property type="evidence" value="ECO:0007669"/>
    <property type="project" value="TreeGrafter"/>
</dbReference>
<keyword evidence="2" id="KW-0663">Pyridoxal phosphate</keyword>
<dbReference type="Gene3D" id="2.40.37.10">
    <property type="entry name" value="Lyase, Ornithine Decarboxylase, Chain A, domain 1"/>
    <property type="match status" value="1"/>
</dbReference>
<reference evidence="4" key="1">
    <citation type="journal article" date="2014" name="Front. Microbiol.">
        <title>High frequency of phylogenetically diverse reductive dehalogenase-homologous genes in deep subseafloor sedimentary metagenomes.</title>
        <authorList>
            <person name="Kawai M."/>
            <person name="Futagami T."/>
            <person name="Toyoda A."/>
            <person name="Takaki Y."/>
            <person name="Nishi S."/>
            <person name="Hori S."/>
            <person name="Arai W."/>
            <person name="Tsubouchi T."/>
            <person name="Morono Y."/>
            <person name="Uchiyama I."/>
            <person name="Ito T."/>
            <person name="Fujiyama A."/>
            <person name="Inagaki F."/>
            <person name="Takami H."/>
        </authorList>
    </citation>
    <scope>NUCLEOTIDE SEQUENCE</scope>
    <source>
        <strain evidence="4">Expedition CK06-06</strain>
    </source>
</reference>
<proteinExistence type="predicted"/>
<dbReference type="PRINTS" id="PR01179">
    <property type="entry name" value="ODADCRBXLASE"/>
</dbReference>
<dbReference type="Gene3D" id="3.20.20.10">
    <property type="entry name" value="Alanine racemase"/>
    <property type="match status" value="1"/>
</dbReference>
<evidence type="ECO:0000256" key="2">
    <source>
        <dbReference type="ARBA" id="ARBA00022898"/>
    </source>
</evidence>
<dbReference type="Pfam" id="PF00278">
    <property type="entry name" value="Orn_DAP_Arg_deC"/>
    <property type="match status" value="1"/>
</dbReference>
<accession>X0VZD8</accession>
<evidence type="ECO:0000259" key="3">
    <source>
        <dbReference type="Pfam" id="PF00278"/>
    </source>
</evidence>
<dbReference type="InterPro" id="IPR029066">
    <property type="entry name" value="PLP-binding_barrel"/>
</dbReference>
<sequence>MDQFRKTCQDNPGFLKKINGILFHTNCESENINQLSKTVKHIDKTLAGLFSKIKWINLGGGYLFDNEEDLSPLIDIAKFLKNRYKIDVFFEPGKAVVGEAGYIVSTVLDIFNSDGKDIAVLDTTVNHMPEVFEYQLRPDIMQESADGKHAYILAGASCLAGDLFGAYRFTEPLRVGSRITFKAMGAYTLVKASMFNGINLPAIYAHTQNGKIELKKE</sequence>
<dbReference type="GO" id="GO:0008836">
    <property type="term" value="F:diaminopimelate decarboxylase activity"/>
    <property type="evidence" value="ECO:0007669"/>
    <property type="project" value="TreeGrafter"/>
</dbReference>
<dbReference type="InterPro" id="IPR000183">
    <property type="entry name" value="Orn/DAP/Arg_de-COase"/>
</dbReference>
<feature type="non-terminal residue" evidence="4">
    <location>
        <position position="217"/>
    </location>
</feature>
<evidence type="ECO:0000313" key="4">
    <source>
        <dbReference type="EMBL" id="GAG23844.1"/>
    </source>
</evidence>
<evidence type="ECO:0000256" key="1">
    <source>
        <dbReference type="ARBA" id="ARBA00001933"/>
    </source>
</evidence>
<dbReference type="InterPro" id="IPR022643">
    <property type="entry name" value="De-COase2_C"/>
</dbReference>